<dbReference type="InterPro" id="IPR050626">
    <property type="entry name" value="Peptidase_M16"/>
</dbReference>
<evidence type="ECO:0000256" key="2">
    <source>
        <dbReference type="ARBA" id="ARBA00007261"/>
    </source>
</evidence>
<dbReference type="GO" id="GO:0006508">
    <property type="term" value="P:proteolysis"/>
    <property type="evidence" value="ECO:0007669"/>
    <property type="project" value="UniProtKB-KW"/>
</dbReference>
<dbReference type="InterPro" id="IPR011765">
    <property type="entry name" value="Pept_M16_N"/>
</dbReference>
<gene>
    <name evidence="12" type="ORF">EHV08_06895</name>
</gene>
<organism evidence="12 13">
    <name type="scientific">Prevotella koreensis</name>
    <dbReference type="NCBI Taxonomy" id="2490854"/>
    <lineage>
        <taxon>Bacteria</taxon>
        <taxon>Pseudomonadati</taxon>
        <taxon>Bacteroidota</taxon>
        <taxon>Bacteroidia</taxon>
        <taxon>Bacteroidales</taxon>
        <taxon>Prevotellaceae</taxon>
        <taxon>Prevotella</taxon>
    </lineage>
</organism>
<dbReference type="EMBL" id="RYYU01000001">
    <property type="protein sequence ID" value="RUL59511.1"/>
    <property type="molecule type" value="Genomic_DNA"/>
</dbReference>
<keyword evidence="13" id="KW-1185">Reference proteome</keyword>
<evidence type="ECO:0000313" key="13">
    <source>
        <dbReference type="Proteomes" id="UP000278983"/>
    </source>
</evidence>
<evidence type="ECO:0000259" key="10">
    <source>
        <dbReference type="Pfam" id="PF00675"/>
    </source>
</evidence>
<feature type="domain" description="Peptidase M16 C-terminal" evidence="11">
    <location>
        <begin position="688"/>
        <end position="866"/>
    </location>
</feature>
<feature type="domain" description="Peptidase M16 N-terminal" evidence="10">
    <location>
        <begin position="45"/>
        <end position="167"/>
    </location>
</feature>
<evidence type="ECO:0000256" key="1">
    <source>
        <dbReference type="ARBA" id="ARBA00001947"/>
    </source>
</evidence>
<dbReference type="GO" id="GO:0046872">
    <property type="term" value="F:metal ion binding"/>
    <property type="evidence" value="ECO:0007669"/>
    <property type="project" value="UniProtKB-KW"/>
</dbReference>
<comment type="similarity">
    <text evidence="2 8">Belongs to the peptidase M16 family.</text>
</comment>
<dbReference type="RefSeq" id="WP_126678670.1">
    <property type="nucleotide sequence ID" value="NZ_RYYU01000001.1"/>
</dbReference>
<keyword evidence="5" id="KW-0378">Hydrolase</keyword>
<protein>
    <submittedName>
        <fullName evidence="12">Insulinase family protein</fullName>
    </submittedName>
</protein>
<dbReference type="InterPro" id="IPR001431">
    <property type="entry name" value="Pept_M16_Zn_BS"/>
</dbReference>
<evidence type="ECO:0000259" key="11">
    <source>
        <dbReference type="Pfam" id="PF05193"/>
    </source>
</evidence>
<keyword evidence="4" id="KW-0479">Metal-binding</keyword>
<feature type="signal peptide" evidence="9">
    <location>
        <begin position="1"/>
        <end position="19"/>
    </location>
</feature>
<dbReference type="PANTHER" id="PTHR43690:SF34">
    <property type="entry name" value="ZINC PROTEASE PQQL-LIKE"/>
    <property type="match status" value="1"/>
</dbReference>
<dbReference type="Pfam" id="PF00675">
    <property type="entry name" value="Peptidase_M16"/>
    <property type="match status" value="1"/>
</dbReference>
<keyword evidence="7" id="KW-0482">Metalloprotease</keyword>
<evidence type="ECO:0000256" key="9">
    <source>
        <dbReference type="SAM" id="SignalP"/>
    </source>
</evidence>
<comment type="cofactor">
    <cofactor evidence="1">
        <name>Zn(2+)</name>
        <dbReference type="ChEBI" id="CHEBI:29105"/>
    </cofactor>
</comment>
<dbReference type="Proteomes" id="UP000278983">
    <property type="component" value="Unassembled WGS sequence"/>
</dbReference>
<sequence length="933" mass="106970">MKKLLLLLAVATATLTAKAQQLPQDPTIRKGKLSNGLTYYIRHNKQTANVADFYIAQRVGSILEEPRQRGLAHFLEHMAFNGTEHFPGAEKGGLREWCERKGIKFGANLNAYTSVDETVYNISAAPVDKAGVADTCLLILHDWSHSLLLRDDEIDKERGVIHEEWRTRRAGMAMQRLMEEAQPVIYKGTKYEDCLPIGSMDVVDNFAYQDLRDYYHKWYRPDLQAVIVVGDIDVDMIEKKIKELFSPIPMPENPAERVYYPVNDNEKMIVFRKQDAEQPITLFTLYMKRDVTPREERNTEAYYRDGYLTDIVKHALNERLQELTEQVDPPFMSASLRDGSFFLSRTKDATNGFVSCKQDNVIGGITALVAEMERARQHGFTQSEIDRAKAELMRWAENTYAERNKERNGRYVRRCLSNFTNGEPLLSPEQELQIVKRLDKSVTVEDVNRMVLEMISDKNQVVTLYGPDKDGFVLPTEEEIETAVLAAQAKKYDAPKEERVPTKLMTKLPKSGKIVSEKEVSNGYREFVLSNGMRVYARSTDFEADNISMKLFSLGGRNVYPDSDVPSMQYLESVIESSGVADFSERVLDKMLAGKQANVKPFVADNTEGMRGSSSIKDFETMLQLTHLYFTAPRRDDAAFKSLMNRQVSFLANRDANPSVQYNDSVVSILYGNHPRQIPMRKEDLGKVSHDRIMQIYSERFANAGDFCMILTGNIEMKKLRPLLCRYLASLPANDTREQLIDRGVNIRKVNETHVFTKQQATPSALTNIYLTAPMEYNADNDMRIDVLCQLMRMVYTEKVREEKGGTYGVSIRGSMQQFPVNEAFVHINFRTDPEKYDDLIPIIYEQLYAMAANGPDEKDLQKVKEYELKTYGQAKVMNGYWEDVKYNELRYGIDSDRDYCKRIEALTTEDIRLLCRQLMASNRCIQVTMLPE</sequence>
<dbReference type="AlphaFoldDB" id="A0A3S0RAQ1"/>
<evidence type="ECO:0000256" key="3">
    <source>
        <dbReference type="ARBA" id="ARBA00022670"/>
    </source>
</evidence>
<dbReference type="OrthoDB" id="9811314at2"/>
<keyword evidence="6" id="KW-0862">Zinc</keyword>
<dbReference type="PANTHER" id="PTHR43690">
    <property type="entry name" value="NARDILYSIN"/>
    <property type="match status" value="1"/>
</dbReference>
<evidence type="ECO:0000256" key="4">
    <source>
        <dbReference type="ARBA" id="ARBA00022723"/>
    </source>
</evidence>
<evidence type="ECO:0000256" key="6">
    <source>
        <dbReference type="ARBA" id="ARBA00022833"/>
    </source>
</evidence>
<dbReference type="InterPro" id="IPR011249">
    <property type="entry name" value="Metalloenz_LuxS/M16"/>
</dbReference>
<evidence type="ECO:0000256" key="5">
    <source>
        <dbReference type="ARBA" id="ARBA00022801"/>
    </source>
</evidence>
<evidence type="ECO:0000256" key="8">
    <source>
        <dbReference type="RuleBase" id="RU004447"/>
    </source>
</evidence>
<dbReference type="Gene3D" id="3.30.830.10">
    <property type="entry name" value="Metalloenzyme, LuxS/M16 peptidase-like"/>
    <property type="match status" value="4"/>
</dbReference>
<name>A0A3S0RAQ1_9BACT</name>
<comment type="caution">
    <text evidence="12">The sequence shown here is derived from an EMBL/GenBank/DDBJ whole genome shotgun (WGS) entry which is preliminary data.</text>
</comment>
<reference evidence="12 13" key="1">
    <citation type="submission" date="2018-12" db="EMBL/GenBank/DDBJ databases">
        <title>Genome sequencing of Prevotella sp. KCOM 3155 (= JS262).</title>
        <authorList>
            <person name="Kook J.-K."/>
            <person name="Park S.-N."/>
            <person name="Lim Y.K."/>
        </authorList>
    </citation>
    <scope>NUCLEOTIDE SEQUENCE [LARGE SCALE GENOMIC DNA]</scope>
    <source>
        <strain evidence="12 13">KCOM 3155</strain>
    </source>
</reference>
<dbReference type="Pfam" id="PF05193">
    <property type="entry name" value="Peptidase_M16_C"/>
    <property type="match status" value="2"/>
</dbReference>
<dbReference type="InterPro" id="IPR007863">
    <property type="entry name" value="Peptidase_M16_C"/>
</dbReference>
<feature type="domain" description="Peptidase M16 C-terminal" evidence="11">
    <location>
        <begin position="206"/>
        <end position="392"/>
    </location>
</feature>
<dbReference type="GO" id="GO:0004222">
    <property type="term" value="F:metalloendopeptidase activity"/>
    <property type="evidence" value="ECO:0007669"/>
    <property type="project" value="InterPro"/>
</dbReference>
<evidence type="ECO:0000313" key="12">
    <source>
        <dbReference type="EMBL" id="RUL59511.1"/>
    </source>
</evidence>
<evidence type="ECO:0000256" key="7">
    <source>
        <dbReference type="ARBA" id="ARBA00023049"/>
    </source>
</evidence>
<accession>A0A3S0RAQ1</accession>
<dbReference type="SUPFAM" id="SSF63411">
    <property type="entry name" value="LuxS/MPP-like metallohydrolase"/>
    <property type="match status" value="4"/>
</dbReference>
<dbReference type="PROSITE" id="PS00143">
    <property type="entry name" value="INSULINASE"/>
    <property type="match status" value="1"/>
</dbReference>
<keyword evidence="9" id="KW-0732">Signal</keyword>
<feature type="chain" id="PRO_5018608426" evidence="9">
    <location>
        <begin position="20"/>
        <end position="933"/>
    </location>
</feature>
<keyword evidence="3" id="KW-0645">Protease</keyword>
<proteinExistence type="inferred from homology"/>